<protein>
    <submittedName>
        <fullName evidence="1">Uncharacterized protein</fullName>
    </submittedName>
</protein>
<organism evidence="1">
    <name type="scientific">gut metagenome</name>
    <dbReference type="NCBI Taxonomy" id="749906"/>
    <lineage>
        <taxon>unclassified sequences</taxon>
        <taxon>metagenomes</taxon>
        <taxon>organismal metagenomes</taxon>
    </lineage>
</organism>
<dbReference type="AlphaFoldDB" id="J9FMH4"/>
<comment type="caution">
    <text evidence="1">The sequence shown here is derived from an EMBL/GenBank/DDBJ whole genome shotgun (WGS) entry which is preliminary data.</text>
</comment>
<proteinExistence type="predicted"/>
<sequence>MYLIFLQDQIYHSGTLCSLMVASHSSRSPFPFRTLSIMVKARLLSTPILIR</sequence>
<gene>
    <name evidence="1" type="ORF">EVA_15777</name>
</gene>
<reference evidence="1" key="1">
    <citation type="journal article" date="2012" name="PLoS ONE">
        <title>Gene sets for utilization of primary and secondary nutrition supplies in the distal gut of endangered iberian lynx.</title>
        <authorList>
            <person name="Alcaide M."/>
            <person name="Messina E."/>
            <person name="Richter M."/>
            <person name="Bargiela R."/>
            <person name="Peplies J."/>
            <person name="Huws S.A."/>
            <person name="Newbold C.J."/>
            <person name="Golyshin P.N."/>
            <person name="Simon M.A."/>
            <person name="Lopez G."/>
            <person name="Yakimov M.M."/>
            <person name="Ferrer M."/>
        </authorList>
    </citation>
    <scope>NUCLEOTIDE SEQUENCE</scope>
</reference>
<accession>J9FMH4</accession>
<dbReference type="EMBL" id="AMCI01005451">
    <property type="protein sequence ID" value="EJW96116.1"/>
    <property type="molecule type" value="Genomic_DNA"/>
</dbReference>
<name>J9FMH4_9ZZZZ</name>
<evidence type="ECO:0000313" key="1">
    <source>
        <dbReference type="EMBL" id="EJW96116.1"/>
    </source>
</evidence>